<proteinExistence type="predicted"/>
<name>A0ABQ2N8E2_9ACTN</name>
<dbReference type="RefSeq" id="WP_188782727.1">
    <property type="nucleotide sequence ID" value="NZ_BMNI01000001.1"/>
</dbReference>
<comment type="caution">
    <text evidence="2">The sequence shown here is derived from an EMBL/GenBank/DDBJ whole genome shotgun (WGS) entry which is preliminary data.</text>
</comment>
<dbReference type="PIRSF" id="PIRSF010260">
    <property type="entry name" value="UCP010260"/>
    <property type="match status" value="1"/>
</dbReference>
<reference evidence="3" key="1">
    <citation type="journal article" date="2019" name="Int. J. Syst. Evol. Microbiol.">
        <title>The Global Catalogue of Microorganisms (GCM) 10K type strain sequencing project: providing services to taxonomists for standard genome sequencing and annotation.</title>
        <authorList>
            <consortium name="The Broad Institute Genomics Platform"/>
            <consortium name="The Broad Institute Genome Sequencing Center for Infectious Disease"/>
            <person name="Wu L."/>
            <person name="Ma J."/>
        </authorList>
    </citation>
    <scope>NUCLEOTIDE SEQUENCE [LARGE SCALE GENOMIC DNA]</scope>
    <source>
        <strain evidence="3">CGMCC 4.7371</strain>
    </source>
</reference>
<accession>A0ABQ2N8E2</accession>
<evidence type="ECO:0000259" key="1">
    <source>
        <dbReference type="Pfam" id="PF09348"/>
    </source>
</evidence>
<protein>
    <submittedName>
        <fullName evidence="2">DUF1990 domain-containing protein</fullName>
    </submittedName>
</protein>
<dbReference type="Proteomes" id="UP000655410">
    <property type="component" value="Unassembled WGS sequence"/>
</dbReference>
<gene>
    <name evidence="2" type="ORF">GCM10011584_08850</name>
</gene>
<dbReference type="Pfam" id="PF09348">
    <property type="entry name" value="DUF1990"/>
    <property type="match status" value="1"/>
</dbReference>
<dbReference type="PANTHER" id="PTHR34202:SF1">
    <property type="entry name" value="UPF0548 PROTEIN"/>
    <property type="match status" value="1"/>
</dbReference>
<dbReference type="EMBL" id="BMNI01000001">
    <property type="protein sequence ID" value="GGO86470.1"/>
    <property type="molecule type" value="Genomic_DNA"/>
</dbReference>
<keyword evidence="3" id="KW-1185">Reference proteome</keyword>
<dbReference type="InterPro" id="IPR018960">
    <property type="entry name" value="DUF1990"/>
</dbReference>
<evidence type="ECO:0000313" key="2">
    <source>
        <dbReference type="EMBL" id="GGO86470.1"/>
    </source>
</evidence>
<organism evidence="2 3">
    <name type="scientific">Nocardioides phosphati</name>
    <dbReference type="NCBI Taxonomy" id="1867775"/>
    <lineage>
        <taxon>Bacteria</taxon>
        <taxon>Bacillati</taxon>
        <taxon>Actinomycetota</taxon>
        <taxon>Actinomycetes</taxon>
        <taxon>Propionibacteriales</taxon>
        <taxon>Nocardioidaceae</taxon>
        <taxon>Nocardioides</taxon>
    </lineage>
</organism>
<feature type="domain" description="DUF1990" evidence="1">
    <location>
        <begin position="19"/>
        <end position="172"/>
    </location>
</feature>
<dbReference type="InterPro" id="IPR014457">
    <property type="entry name" value="UCP010260"/>
</dbReference>
<dbReference type="PANTHER" id="PTHR34202">
    <property type="entry name" value="UPF0548 PROTEIN"/>
    <property type="match status" value="1"/>
</dbReference>
<sequence length="175" mass="19350">MITSLPAAEIARLTAAIVTYDAVGATRGLVPDGYRALAHTRTLRDRTFDEAAELLMTWRLHERSGLSVTASSTRVERDGVVVLGLGVGRMRLRIPCRVVYVIDEPDRRGFAYGTLPGHPEEGEELFLLERRADGGADLTVRAFSRPASLLARAGGPMSRRVQDWMTRRYLRALDG</sequence>
<evidence type="ECO:0000313" key="3">
    <source>
        <dbReference type="Proteomes" id="UP000655410"/>
    </source>
</evidence>